<gene>
    <name evidence="2" type="ORF">SO694_00137072</name>
</gene>
<comment type="caution">
    <text evidence="2">The sequence shown here is derived from an EMBL/GenBank/DDBJ whole genome shotgun (WGS) entry which is preliminary data.</text>
</comment>
<feature type="region of interest" description="Disordered" evidence="1">
    <location>
        <begin position="242"/>
        <end position="270"/>
    </location>
</feature>
<evidence type="ECO:0000256" key="1">
    <source>
        <dbReference type="SAM" id="MobiDB-lite"/>
    </source>
</evidence>
<organism evidence="2 3">
    <name type="scientific">Aureococcus anophagefferens</name>
    <name type="common">Harmful bloom alga</name>
    <dbReference type="NCBI Taxonomy" id="44056"/>
    <lineage>
        <taxon>Eukaryota</taxon>
        <taxon>Sar</taxon>
        <taxon>Stramenopiles</taxon>
        <taxon>Ochrophyta</taxon>
        <taxon>Pelagophyceae</taxon>
        <taxon>Pelagomonadales</taxon>
        <taxon>Pelagomonadaceae</taxon>
        <taxon>Aureococcus</taxon>
    </lineage>
</organism>
<protein>
    <recommendedName>
        <fullName evidence="4">MalT-like TPR region domain-containing protein</fullName>
    </recommendedName>
</protein>
<dbReference type="Proteomes" id="UP001363151">
    <property type="component" value="Unassembled WGS sequence"/>
</dbReference>
<dbReference type="SUPFAM" id="SSF48452">
    <property type="entry name" value="TPR-like"/>
    <property type="match status" value="1"/>
</dbReference>
<name>A0ABR1GFR6_AURAN</name>
<sequence length="278" mass="30051">MAPPDVEGMIFQDGAYFVPVEGGYARLPSPLDQLVTPTTPDLESSVAGLGAKTQEFLAAGDKERARESLRTARRLVHGNEAISERARGQLTAAIDNSQAVYAMACGHPHTALRYLERALALNLHDGNDGSLATTCMNLTAVLSHLRHHDRALKLAEAAILLTAEETDPARCAAAYFNLAVQQEVMARGARGPGLRKKALESSSRARLRAATRPCGVNTVPPEAEIDSNLPRVKLFEAAFEECRPGRKSGRSPPKPSPPKAPVDLQLQDDRDFVMVDQQ</sequence>
<proteinExistence type="predicted"/>
<dbReference type="EMBL" id="JBBJCI010000012">
    <property type="protein sequence ID" value="KAK7254899.1"/>
    <property type="molecule type" value="Genomic_DNA"/>
</dbReference>
<evidence type="ECO:0000313" key="2">
    <source>
        <dbReference type="EMBL" id="KAK7254899.1"/>
    </source>
</evidence>
<reference evidence="2 3" key="1">
    <citation type="submission" date="2024-03" db="EMBL/GenBank/DDBJ databases">
        <title>Aureococcus anophagefferens CCMP1851 and Kratosvirus quantuckense: Draft genome of a second virus-susceptible host strain in the model system.</title>
        <authorList>
            <person name="Chase E."/>
            <person name="Truchon A.R."/>
            <person name="Schepens W."/>
            <person name="Wilhelm S.W."/>
        </authorList>
    </citation>
    <scope>NUCLEOTIDE SEQUENCE [LARGE SCALE GENOMIC DNA]</scope>
    <source>
        <strain evidence="2 3">CCMP1851</strain>
    </source>
</reference>
<evidence type="ECO:0008006" key="4">
    <source>
        <dbReference type="Google" id="ProtNLM"/>
    </source>
</evidence>
<keyword evidence="3" id="KW-1185">Reference proteome</keyword>
<evidence type="ECO:0000313" key="3">
    <source>
        <dbReference type="Proteomes" id="UP001363151"/>
    </source>
</evidence>
<dbReference type="Gene3D" id="1.25.40.10">
    <property type="entry name" value="Tetratricopeptide repeat domain"/>
    <property type="match status" value="1"/>
</dbReference>
<dbReference type="InterPro" id="IPR011990">
    <property type="entry name" value="TPR-like_helical_dom_sf"/>
</dbReference>
<accession>A0ABR1GFR6</accession>